<keyword evidence="2" id="KW-1185">Reference proteome</keyword>
<reference evidence="1 2" key="1">
    <citation type="submission" date="2018-08" db="EMBL/GenBank/DDBJ databases">
        <title>Bacillus chawlae sp. nov., Bacillus glennii sp. nov., and Bacillus saganii sp. nov. Isolated from the Vehicle Assembly Building at Kennedy Space Center where the Viking Spacecraft were Assembled.</title>
        <authorList>
            <person name="Seuylemezian A."/>
            <person name="Vaishampayan P."/>
        </authorList>
    </citation>
    <scope>NUCLEOTIDE SEQUENCE [LARGE SCALE GENOMIC DNA]</scope>
    <source>
        <strain evidence="1 2">V44-8</strain>
    </source>
</reference>
<dbReference type="Proteomes" id="UP000262939">
    <property type="component" value="Unassembled WGS sequence"/>
</dbReference>
<evidence type="ECO:0000313" key="1">
    <source>
        <dbReference type="EMBL" id="RFU60770.1"/>
    </source>
</evidence>
<dbReference type="RefSeq" id="WP_117324407.1">
    <property type="nucleotide sequence ID" value="NZ_QVTD01000022.1"/>
</dbReference>
<proteinExistence type="predicted"/>
<evidence type="ECO:0000313" key="2">
    <source>
        <dbReference type="Proteomes" id="UP000262939"/>
    </source>
</evidence>
<protein>
    <submittedName>
        <fullName evidence="1">Uncharacterized protein</fullName>
    </submittedName>
</protein>
<gene>
    <name evidence="1" type="ORF">D0466_20680</name>
</gene>
<dbReference type="EMBL" id="QVTD01000022">
    <property type="protein sequence ID" value="RFU60770.1"/>
    <property type="molecule type" value="Genomic_DNA"/>
</dbReference>
<sequence>MVETVWEYKTLKEYDHLELAWVRGEGYNIYNKNAIAAPLAGFGEDKAKAIKEFDKMVLHYLKKQIG</sequence>
<accession>A0A372L6P9</accession>
<organism evidence="1 2">
    <name type="scientific">Peribacillus glennii</name>
    <dbReference type="NCBI Taxonomy" id="2303991"/>
    <lineage>
        <taxon>Bacteria</taxon>
        <taxon>Bacillati</taxon>
        <taxon>Bacillota</taxon>
        <taxon>Bacilli</taxon>
        <taxon>Bacillales</taxon>
        <taxon>Bacillaceae</taxon>
        <taxon>Peribacillus</taxon>
    </lineage>
</organism>
<comment type="caution">
    <text evidence="1">The sequence shown here is derived from an EMBL/GenBank/DDBJ whole genome shotgun (WGS) entry which is preliminary data.</text>
</comment>
<name>A0A372L6P9_9BACI</name>
<dbReference type="OrthoDB" id="2893365at2"/>
<dbReference type="AlphaFoldDB" id="A0A372L6P9"/>